<dbReference type="NCBIfam" id="NF010167">
    <property type="entry name" value="PRK13648.1"/>
    <property type="match status" value="2"/>
</dbReference>
<keyword evidence="3" id="KW-0813">Transport</keyword>
<evidence type="ECO:0000256" key="4">
    <source>
        <dbReference type="ARBA" id="ARBA00022475"/>
    </source>
</evidence>
<dbReference type="SMART" id="SM00382">
    <property type="entry name" value="AAA"/>
    <property type="match status" value="2"/>
</dbReference>
<evidence type="ECO:0000256" key="6">
    <source>
        <dbReference type="ARBA" id="ARBA00022741"/>
    </source>
</evidence>
<dbReference type="InterPro" id="IPR050095">
    <property type="entry name" value="ECF_ABC_transporter_ATP-bd"/>
</dbReference>
<name>A0ABU3IC84_9ACTO</name>
<dbReference type="Pfam" id="PF00005">
    <property type="entry name" value="ABC_tran"/>
    <property type="match status" value="2"/>
</dbReference>
<dbReference type="InterPro" id="IPR027417">
    <property type="entry name" value="P-loop_NTPase"/>
</dbReference>
<dbReference type="CDD" id="cd03225">
    <property type="entry name" value="ABC_cobalt_CbiO_domain1"/>
    <property type="match status" value="2"/>
</dbReference>
<evidence type="ECO:0000256" key="8">
    <source>
        <dbReference type="ARBA" id="ARBA00022967"/>
    </source>
</evidence>
<evidence type="ECO:0000256" key="1">
    <source>
        <dbReference type="ARBA" id="ARBA00004202"/>
    </source>
</evidence>
<evidence type="ECO:0000256" key="9">
    <source>
        <dbReference type="ARBA" id="ARBA00023136"/>
    </source>
</evidence>
<dbReference type="Gene3D" id="3.40.50.300">
    <property type="entry name" value="P-loop containing nucleotide triphosphate hydrolases"/>
    <property type="match status" value="2"/>
</dbReference>
<evidence type="ECO:0000313" key="13">
    <source>
        <dbReference type="Proteomes" id="UP001247542"/>
    </source>
</evidence>
<keyword evidence="5" id="KW-0677">Repeat</keyword>
<dbReference type="InterPro" id="IPR003593">
    <property type="entry name" value="AAA+_ATPase"/>
</dbReference>
<feature type="domain" description="ABC transporter" evidence="11">
    <location>
        <begin position="11"/>
        <end position="252"/>
    </location>
</feature>
<comment type="subcellular location">
    <subcellularLocation>
        <location evidence="1">Cell membrane</location>
        <topology evidence="1">Peripheral membrane protein</topology>
    </subcellularLocation>
</comment>
<evidence type="ECO:0000256" key="10">
    <source>
        <dbReference type="ARBA" id="ARBA00025157"/>
    </source>
</evidence>
<dbReference type="PROSITE" id="PS50893">
    <property type="entry name" value="ABC_TRANSPORTER_2"/>
    <property type="match status" value="2"/>
</dbReference>
<evidence type="ECO:0000259" key="11">
    <source>
        <dbReference type="PROSITE" id="PS50893"/>
    </source>
</evidence>
<proteinExistence type="inferred from homology"/>
<gene>
    <name evidence="12" type="ORF">QS713_07920</name>
</gene>
<dbReference type="InterPro" id="IPR003439">
    <property type="entry name" value="ABC_transporter-like_ATP-bd"/>
</dbReference>
<evidence type="ECO:0000256" key="3">
    <source>
        <dbReference type="ARBA" id="ARBA00022448"/>
    </source>
</evidence>
<feature type="domain" description="ABC transporter" evidence="11">
    <location>
        <begin position="310"/>
        <end position="548"/>
    </location>
</feature>
<sequence length="583" mass="63544">MATKRAHEPIIELENYSFTYREQSKPTLKDINLRVNAGEKIAIVGPSGCGKSTLLHALNGLIPHHYKGKHTGQIQVAGMDPNRASLVQVATHVGTVLQDSSNQFVSLTVAEYIAFSLENQAVAHADMLPRVQHAARTVDMEPYLDASPQDLSGGQKQRVAMAGVLVDDVDILLFDEPLAMLDPASGRQTIELIDRLHNQGGRTIVIVEHRIEDVLHRDVDRLILMDNGQIVADTTPDQLVASGLLEEHGIRPPLHVTALRYAGVDVDAAAHPANVRRMNLTETQKQAVREWVSDGNETRGETVAAQTPALRLQHVHATYERSGEQADVVALEDVSVDIPHGAMVGIVGSNGAGKSTLARVVCGFIPLAGGTVSINGEDASNWSLTKRGQHVGFVLQEPGQMLSCPMIRDEVQLGLKARGITGSDAHRRVENALKTCGLWPYRSWPISALSHGQKKRVTIAAILAMEPSVLILDEPTAGQDFAHYTEFMDFLARVNQQGTTVILITHDMHLAVEYTDRVLVVSDGAIIADDHPSKVLTDETITKRADLVTTGLYELAKTCAVADPSQLVRRFIEVDRQKRGIRA</sequence>
<dbReference type="GO" id="GO:0005524">
    <property type="term" value="F:ATP binding"/>
    <property type="evidence" value="ECO:0007669"/>
    <property type="project" value="UniProtKB-KW"/>
</dbReference>
<dbReference type="InterPro" id="IPR015856">
    <property type="entry name" value="ABC_transpr_CbiO/EcfA_su"/>
</dbReference>
<comment type="caution">
    <text evidence="12">The sequence shown here is derived from an EMBL/GenBank/DDBJ whole genome shotgun (WGS) entry which is preliminary data.</text>
</comment>
<dbReference type="InterPro" id="IPR017871">
    <property type="entry name" value="ABC_transporter-like_CS"/>
</dbReference>
<keyword evidence="8" id="KW-1278">Translocase</keyword>
<keyword evidence="13" id="KW-1185">Reference proteome</keyword>
<dbReference type="PANTHER" id="PTHR43553">
    <property type="entry name" value="HEAVY METAL TRANSPORTER"/>
    <property type="match status" value="1"/>
</dbReference>
<dbReference type="SUPFAM" id="SSF52540">
    <property type="entry name" value="P-loop containing nucleoside triphosphate hydrolases"/>
    <property type="match status" value="2"/>
</dbReference>
<dbReference type="RefSeq" id="WP_313274239.1">
    <property type="nucleotide sequence ID" value="NZ_JASXSX010000004.1"/>
</dbReference>
<dbReference type="PANTHER" id="PTHR43553:SF26">
    <property type="entry name" value="ABC TRANSPORTER ATP-BINDING PROTEIN BC_2655-RELATED"/>
    <property type="match status" value="1"/>
</dbReference>
<comment type="similarity">
    <text evidence="2">Belongs to the ABC transporter superfamily.</text>
</comment>
<evidence type="ECO:0000256" key="2">
    <source>
        <dbReference type="ARBA" id="ARBA00005417"/>
    </source>
</evidence>
<evidence type="ECO:0000313" key="12">
    <source>
        <dbReference type="EMBL" id="MDT3767982.1"/>
    </source>
</evidence>
<keyword evidence="6" id="KW-0547">Nucleotide-binding</keyword>
<protein>
    <submittedName>
        <fullName evidence="12">ABC transporter ATP-binding protein</fullName>
    </submittedName>
</protein>
<dbReference type="PROSITE" id="PS00211">
    <property type="entry name" value="ABC_TRANSPORTER_1"/>
    <property type="match status" value="2"/>
</dbReference>
<dbReference type="Proteomes" id="UP001247542">
    <property type="component" value="Unassembled WGS sequence"/>
</dbReference>
<accession>A0ABU3IC84</accession>
<keyword evidence="9" id="KW-0472">Membrane</keyword>
<comment type="function">
    <text evidence="10">Probably part of an ABC transporter complex. Responsible for energy coupling to the transport system.</text>
</comment>
<keyword evidence="4" id="KW-1003">Cell membrane</keyword>
<dbReference type="InterPro" id="IPR022216">
    <property type="entry name" value="ABC_Co_transporter"/>
</dbReference>
<dbReference type="Pfam" id="PF12558">
    <property type="entry name" value="DUF3744"/>
    <property type="match status" value="1"/>
</dbReference>
<dbReference type="EMBL" id="JASXSX010000004">
    <property type="protein sequence ID" value="MDT3767982.1"/>
    <property type="molecule type" value="Genomic_DNA"/>
</dbReference>
<evidence type="ECO:0000256" key="7">
    <source>
        <dbReference type="ARBA" id="ARBA00022840"/>
    </source>
</evidence>
<evidence type="ECO:0000256" key="5">
    <source>
        <dbReference type="ARBA" id="ARBA00022737"/>
    </source>
</evidence>
<keyword evidence="7 12" id="KW-0067">ATP-binding</keyword>
<reference evidence="12 13" key="1">
    <citation type="submission" date="2023-06" db="EMBL/GenBank/DDBJ databases">
        <title>Draft genome sequence of Gleimia hominis type strain CCUG 57540T.</title>
        <authorList>
            <person name="Salva-Serra F."/>
            <person name="Cardew S."/>
            <person name="Jensie Markopoulos S."/>
            <person name="Ohlen M."/>
            <person name="Inganas E."/>
            <person name="Svensson-Stadler L."/>
            <person name="Moore E.R.B."/>
        </authorList>
    </citation>
    <scope>NUCLEOTIDE SEQUENCE [LARGE SCALE GENOMIC DNA]</scope>
    <source>
        <strain evidence="12 13">CCUG 57540</strain>
    </source>
</reference>
<organism evidence="12 13">
    <name type="scientific">Gleimia hominis</name>
    <dbReference type="NCBI Taxonomy" id="595468"/>
    <lineage>
        <taxon>Bacteria</taxon>
        <taxon>Bacillati</taxon>
        <taxon>Actinomycetota</taxon>
        <taxon>Actinomycetes</taxon>
        <taxon>Actinomycetales</taxon>
        <taxon>Actinomycetaceae</taxon>
        <taxon>Gleimia</taxon>
    </lineage>
</organism>